<dbReference type="PANTHER" id="PTHR12083:SF9">
    <property type="entry name" value="BIFUNCTIONAL POLYNUCLEOTIDE PHOSPHATASE_KINASE"/>
    <property type="match status" value="1"/>
</dbReference>
<sequence length="228" mass="24610">MGKPPGGPGSPGKGSLMPDQVLKILTGLPGAGKSTVAAAWRALDPQNRTVVNRDQVRYAWFGRYSGLTQAQEDVVTHAEVGLADRALSEGKSVTVDATNLKREHRDMWAVLAERHGVRHEVVAINTSLAECLRRNRARGAAGGRLVPEHVIVQMNATAEGKGSSENTEAADGFGTYRGMFDHHDNIAALDADWLARRANIPQWAENGGARGRLAAERANRADAIRHLR</sequence>
<gene>
    <name evidence="1" type="ORF">R4485_19260</name>
</gene>
<dbReference type="GO" id="GO:0003690">
    <property type="term" value="F:double-stranded DNA binding"/>
    <property type="evidence" value="ECO:0007669"/>
    <property type="project" value="TreeGrafter"/>
</dbReference>
<dbReference type="EMBL" id="JAWLVV010000017">
    <property type="protein sequence ID" value="MDV7292314.1"/>
    <property type="molecule type" value="Genomic_DNA"/>
</dbReference>
<protein>
    <submittedName>
        <fullName evidence="1">AAA family ATPase</fullName>
    </submittedName>
</protein>
<proteinExistence type="predicted"/>
<dbReference type="Gene3D" id="3.40.50.300">
    <property type="entry name" value="P-loop containing nucleotide triphosphate hydrolases"/>
    <property type="match status" value="1"/>
</dbReference>
<name>A0AAE4VEU1_MYCFO</name>
<accession>A0AAE4VEU1</accession>
<dbReference type="Proteomes" id="UP001186041">
    <property type="component" value="Unassembled WGS sequence"/>
</dbReference>
<dbReference type="GO" id="GO:0046403">
    <property type="term" value="F:polynucleotide 3'-phosphatase activity"/>
    <property type="evidence" value="ECO:0007669"/>
    <property type="project" value="TreeGrafter"/>
</dbReference>
<evidence type="ECO:0000313" key="1">
    <source>
        <dbReference type="EMBL" id="MDV7292314.1"/>
    </source>
</evidence>
<organism evidence="1 2">
    <name type="scientific">Mycolicibacterium fortuitum</name>
    <name type="common">Mycobacterium fortuitum</name>
    <dbReference type="NCBI Taxonomy" id="1766"/>
    <lineage>
        <taxon>Bacteria</taxon>
        <taxon>Bacillati</taxon>
        <taxon>Actinomycetota</taxon>
        <taxon>Actinomycetes</taxon>
        <taxon>Mycobacteriales</taxon>
        <taxon>Mycobacteriaceae</taxon>
        <taxon>Mycolicibacterium</taxon>
    </lineage>
</organism>
<dbReference type="SUPFAM" id="SSF52540">
    <property type="entry name" value="P-loop containing nucleoside triphosphate hydrolases"/>
    <property type="match status" value="1"/>
</dbReference>
<dbReference type="RefSeq" id="WP_317722342.1">
    <property type="nucleotide sequence ID" value="NZ_JAWLVK010000018.1"/>
</dbReference>
<dbReference type="AlphaFoldDB" id="A0AAE4VEU1"/>
<dbReference type="InterPro" id="IPR027417">
    <property type="entry name" value="P-loop_NTPase"/>
</dbReference>
<dbReference type="GO" id="GO:0046404">
    <property type="term" value="F:ATP-dependent polydeoxyribonucleotide 5'-hydroxyl-kinase activity"/>
    <property type="evidence" value="ECO:0007669"/>
    <property type="project" value="TreeGrafter"/>
</dbReference>
<comment type="caution">
    <text evidence="1">The sequence shown here is derived from an EMBL/GenBank/DDBJ whole genome shotgun (WGS) entry which is preliminary data.</text>
</comment>
<dbReference type="GO" id="GO:0006281">
    <property type="term" value="P:DNA repair"/>
    <property type="evidence" value="ECO:0007669"/>
    <property type="project" value="TreeGrafter"/>
</dbReference>
<reference evidence="1" key="1">
    <citation type="submission" date="2023-10" db="EMBL/GenBank/DDBJ databases">
        <title>Mycolicibacterium fortuitum clinical isolates causing pulmonary infections in humans.</title>
        <authorList>
            <person name="Mejia-Ponce P.M."/>
            <person name="Zenteno-Cuevas R."/>
            <person name="Licona-Cassani C."/>
        </authorList>
    </citation>
    <scope>NUCLEOTIDE SEQUENCE</scope>
    <source>
        <strain evidence="1">M8</strain>
    </source>
</reference>
<dbReference type="PANTHER" id="PTHR12083">
    <property type="entry name" value="BIFUNCTIONAL POLYNUCLEOTIDE PHOSPHATASE/KINASE"/>
    <property type="match status" value="1"/>
</dbReference>
<dbReference type="Pfam" id="PF13671">
    <property type="entry name" value="AAA_33"/>
    <property type="match status" value="1"/>
</dbReference>
<evidence type="ECO:0000313" key="2">
    <source>
        <dbReference type="Proteomes" id="UP001186041"/>
    </source>
</evidence>